<comment type="caution">
    <text evidence="1">The sequence shown here is derived from an EMBL/GenBank/DDBJ whole genome shotgun (WGS) entry which is preliminary data.</text>
</comment>
<dbReference type="EMBL" id="CALLCH030000001">
    <property type="protein sequence ID" value="CAI4211069.1"/>
    <property type="molecule type" value="Genomic_DNA"/>
</dbReference>
<evidence type="ECO:0000313" key="2">
    <source>
        <dbReference type="Proteomes" id="UP000838763"/>
    </source>
</evidence>
<proteinExistence type="predicted"/>
<reference evidence="1" key="1">
    <citation type="submission" date="2022-11" db="EMBL/GenBank/DDBJ databases">
        <authorList>
            <person name="Scott C."/>
            <person name="Bruce N."/>
        </authorList>
    </citation>
    <scope>NUCLEOTIDE SEQUENCE</scope>
</reference>
<keyword evidence="2" id="KW-1185">Reference proteome</keyword>
<gene>
    <name evidence="1" type="ORF">PPNO1_LOCUS866</name>
</gene>
<accession>A0A9P1GUY7</accession>
<protein>
    <submittedName>
        <fullName evidence="1">Uncharacterized protein</fullName>
    </submittedName>
</protein>
<name>A0A9P1GUY7_9PEZI</name>
<evidence type="ECO:0000313" key="1">
    <source>
        <dbReference type="EMBL" id="CAI4211069.1"/>
    </source>
</evidence>
<dbReference type="OrthoDB" id="5408102at2759"/>
<organism evidence="1 2">
    <name type="scientific">Parascedosporium putredinis</name>
    <dbReference type="NCBI Taxonomy" id="1442378"/>
    <lineage>
        <taxon>Eukaryota</taxon>
        <taxon>Fungi</taxon>
        <taxon>Dikarya</taxon>
        <taxon>Ascomycota</taxon>
        <taxon>Pezizomycotina</taxon>
        <taxon>Sordariomycetes</taxon>
        <taxon>Hypocreomycetidae</taxon>
        <taxon>Microascales</taxon>
        <taxon>Microascaceae</taxon>
        <taxon>Parascedosporium</taxon>
    </lineage>
</organism>
<dbReference type="Proteomes" id="UP000838763">
    <property type="component" value="Unassembled WGS sequence"/>
</dbReference>
<sequence length="227" mass="25533">MRHAQTNRVFSQNITYTSNARPQLAFLSIPSKKPAARFLTTETKQRIKYEAKMVARILLRGAFQAPHRPEAVRVDWVEVIETCLDAIRRLEDPNIDGKGIKELVEGSIYIEGVGKLGYDVTDKSENWRRGYYETLMLAGRAAEQLDGWVVDKSRGAVFPPDVVLGPSNPNPKPIAAGSRSAPREEDCETAYEPAENYYLRILTTKGFTSRQKMDAALAYASFLDFKT</sequence>
<dbReference type="AlphaFoldDB" id="A0A9P1GUY7"/>